<keyword evidence="2" id="KW-0808">Transferase</keyword>
<evidence type="ECO:0000313" key="3">
    <source>
        <dbReference type="Proteomes" id="UP000471166"/>
    </source>
</evidence>
<dbReference type="AlphaFoldDB" id="A0A6P1CPY7"/>
<gene>
    <name evidence="2" type="ORF">GV791_19010</name>
</gene>
<reference evidence="2 3" key="1">
    <citation type="submission" date="2020-01" db="EMBL/GenBank/DDBJ databases">
        <title>Genetics and antimicrobial susceptibilities of Nocardia species isolated from the soil; a comparison with species isolated from humans.</title>
        <authorList>
            <person name="Carrasco G."/>
            <person name="Monzon S."/>
            <person name="Sansegundo M."/>
            <person name="Garcia E."/>
            <person name="Garrido N."/>
            <person name="Medina M.J."/>
            <person name="Villalon P."/>
            <person name="Ramirez-Arocha A.C."/>
            <person name="Jimenez P."/>
            <person name="Cuesta I."/>
            <person name="Valdezate S."/>
        </authorList>
    </citation>
    <scope>NUCLEOTIDE SEQUENCE [LARGE SCALE GENOMIC DNA]</scope>
    <source>
        <strain evidence="2 3">CNM20110626</strain>
    </source>
</reference>
<dbReference type="Proteomes" id="UP000471166">
    <property type="component" value="Unassembled WGS sequence"/>
</dbReference>
<evidence type="ECO:0000313" key="2">
    <source>
        <dbReference type="EMBL" id="NEW34631.1"/>
    </source>
</evidence>
<organism evidence="2 3">
    <name type="scientific">Nocardia cyriacigeorgica</name>
    <dbReference type="NCBI Taxonomy" id="135487"/>
    <lineage>
        <taxon>Bacteria</taxon>
        <taxon>Bacillati</taxon>
        <taxon>Actinomycetota</taxon>
        <taxon>Actinomycetes</taxon>
        <taxon>Mycobacteriales</taxon>
        <taxon>Nocardiaceae</taxon>
        <taxon>Nocardia</taxon>
    </lineage>
</organism>
<dbReference type="Gene3D" id="3.90.1200.10">
    <property type="match status" value="1"/>
</dbReference>
<comment type="caution">
    <text evidence="2">The sequence shown here is derived from an EMBL/GenBank/DDBJ whole genome shotgun (WGS) entry which is preliminary data.</text>
</comment>
<dbReference type="EMBL" id="JAAGVB010000030">
    <property type="protein sequence ID" value="NEW34631.1"/>
    <property type="molecule type" value="Genomic_DNA"/>
</dbReference>
<dbReference type="SUPFAM" id="SSF56112">
    <property type="entry name" value="Protein kinase-like (PK-like)"/>
    <property type="match status" value="1"/>
</dbReference>
<dbReference type="InterPro" id="IPR002575">
    <property type="entry name" value="Aminoglycoside_PTrfase"/>
</dbReference>
<feature type="domain" description="Aminoglycoside phosphotransferase" evidence="1">
    <location>
        <begin position="61"/>
        <end position="259"/>
    </location>
</feature>
<evidence type="ECO:0000259" key="1">
    <source>
        <dbReference type="Pfam" id="PF01636"/>
    </source>
</evidence>
<sequence length="319" mass="32944">MGLRAEIAAHGEGTVVVRADGGGAPSPELVAVLAEIACRAGASGEPEVLADRVDALVIRVGDVVVKAHPADSDPAALRARLRLADSPGLRSVLLAPIPVDGAVLLTCAGRPVTVWPHGTPVDPGAPDAAPWEAAAQLLATLHAAPVHGYRDLPVAGGPARVRRAMRRLHNAGHIPDATAAAVVRRAFDSLPELYFAPKAFTHGDFHLGQLVCPADGAWRLIDLDDLGLGDPAWDLARPAAFFAAGILDPAAWTRFLTAYRASGGPAIPSDGDIWPALDLPARAVVVQAAALAVASGRPLDDLDTALVDTCLRLTETPAP</sequence>
<proteinExistence type="predicted"/>
<dbReference type="InterPro" id="IPR011009">
    <property type="entry name" value="Kinase-like_dom_sf"/>
</dbReference>
<accession>A0A6P1CPY7</accession>
<protein>
    <submittedName>
        <fullName evidence="2">Phosphotransferase</fullName>
    </submittedName>
</protein>
<dbReference type="RefSeq" id="WP_163845852.1">
    <property type="nucleotide sequence ID" value="NZ_AP026975.1"/>
</dbReference>
<name>A0A6P1CPY7_9NOCA</name>
<dbReference type="GO" id="GO:0016740">
    <property type="term" value="F:transferase activity"/>
    <property type="evidence" value="ECO:0007669"/>
    <property type="project" value="UniProtKB-KW"/>
</dbReference>
<dbReference type="Pfam" id="PF01636">
    <property type="entry name" value="APH"/>
    <property type="match status" value="1"/>
</dbReference>